<reference evidence="3 4" key="1">
    <citation type="journal article" date="2017" name="Antonie Van Leeuwenhoek">
        <title>Phylogenomic resolution of the bacterial genus Pantoea and its relationship with Erwinia and Tatumella.</title>
        <authorList>
            <person name="Palmer M."/>
            <person name="Steenkamp E.T."/>
            <person name="Coetzee M.P."/>
            <person name="Chan W.Y."/>
            <person name="van Zyl E."/>
            <person name="De Maayer P."/>
            <person name="Coutinho T.A."/>
            <person name="Blom J."/>
            <person name="Smits T.H."/>
            <person name="Duffy B."/>
            <person name="Venter S.N."/>
        </authorList>
    </citation>
    <scope>NUCLEOTIDE SEQUENCE [LARGE SCALE GENOMIC DNA]</scope>
    <source>
        <strain evidence="3 4">LMG 2657</strain>
    </source>
</reference>
<feature type="domain" description="RES" evidence="2">
    <location>
        <begin position="71"/>
        <end position="199"/>
    </location>
</feature>
<name>A0A1X1EKE7_PANCY</name>
<protein>
    <recommendedName>
        <fullName evidence="2">RES domain-containing protein</fullName>
    </recommendedName>
</protein>
<evidence type="ECO:0000313" key="4">
    <source>
        <dbReference type="Proteomes" id="UP000193749"/>
    </source>
</evidence>
<dbReference type="SMART" id="SM00953">
    <property type="entry name" value="RES"/>
    <property type="match status" value="1"/>
</dbReference>
<dbReference type="Proteomes" id="UP000193749">
    <property type="component" value="Unassembled WGS sequence"/>
</dbReference>
<keyword evidence="4" id="KW-1185">Reference proteome</keyword>
<dbReference type="AlphaFoldDB" id="A0A1X1EKE7"/>
<evidence type="ECO:0000259" key="2">
    <source>
        <dbReference type="SMART" id="SM00953"/>
    </source>
</evidence>
<sequence>MKSKSASPPNDKENQAVASSEPTVMSEHDKAVLAKIAQLPDDLFSKCERQVDKGTKTYRLQRESHGGNSVFFNQDGKDYRYNLVDGTTGAMYLAESPETALKEVFQNKKGLKESDLDDYFMGVIALEKDMKVLQIQELIKGSRLTLNDVTTSTRAVTQQLARRVHKAGFDGMYYPSNVTGEECLVLWHHKPAGEGVASTLEQTCLSDYELDGRETADILVNDLGISVEEG</sequence>
<evidence type="ECO:0000313" key="3">
    <source>
        <dbReference type="EMBL" id="ORM89313.1"/>
    </source>
</evidence>
<comment type="caution">
    <text evidence="3">The sequence shown here is derived from an EMBL/GenBank/DDBJ whole genome shotgun (WGS) entry which is preliminary data.</text>
</comment>
<dbReference type="RefSeq" id="WP_084879023.1">
    <property type="nucleotide sequence ID" value="NZ_JAGGMY010000002.1"/>
</dbReference>
<dbReference type="EMBL" id="MLJI01000002">
    <property type="protein sequence ID" value="ORM89313.1"/>
    <property type="molecule type" value="Genomic_DNA"/>
</dbReference>
<feature type="region of interest" description="Disordered" evidence="1">
    <location>
        <begin position="1"/>
        <end position="25"/>
    </location>
</feature>
<organism evidence="3 4">
    <name type="scientific">Pantoea cypripedii</name>
    <name type="common">Pectobacterium cypripedii</name>
    <name type="synonym">Erwinia cypripedii</name>
    <dbReference type="NCBI Taxonomy" id="55209"/>
    <lineage>
        <taxon>Bacteria</taxon>
        <taxon>Pseudomonadati</taxon>
        <taxon>Pseudomonadota</taxon>
        <taxon>Gammaproteobacteria</taxon>
        <taxon>Enterobacterales</taxon>
        <taxon>Erwiniaceae</taxon>
        <taxon>Pantoea</taxon>
    </lineage>
</organism>
<gene>
    <name evidence="3" type="ORF">HA50_21940</name>
</gene>
<proteinExistence type="predicted"/>
<dbReference type="Pfam" id="PF08808">
    <property type="entry name" value="RES"/>
    <property type="match status" value="1"/>
</dbReference>
<dbReference type="InterPro" id="IPR014914">
    <property type="entry name" value="RES_dom"/>
</dbReference>
<accession>A0A1X1EKE7</accession>
<evidence type="ECO:0000256" key="1">
    <source>
        <dbReference type="SAM" id="MobiDB-lite"/>
    </source>
</evidence>